<evidence type="ECO:0000313" key="1">
    <source>
        <dbReference type="EMBL" id="GAA4333883.1"/>
    </source>
</evidence>
<dbReference type="InterPro" id="IPR036583">
    <property type="entry name" value="23S_rRNA_IVS_sf"/>
</dbReference>
<keyword evidence="2" id="KW-1185">Reference proteome</keyword>
<organism evidence="1 2">
    <name type="scientific">Flaviaesturariibacter amylovorans</name>
    <dbReference type="NCBI Taxonomy" id="1084520"/>
    <lineage>
        <taxon>Bacteria</taxon>
        <taxon>Pseudomonadati</taxon>
        <taxon>Bacteroidota</taxon>
        <taxon>Chitinophagia</taxon>
        <taxon>Chitinophagales</taxon>
        <taxon>Chitinophagaceae</taxon>
        <taxon>Flaviaestuariibacter</taxon>
    </lineage>
</organism>
<sequence length="128" mass="14775">MYRLEELEVYELALKFSSDVWALVSSWDTSLREHPGAQLTAAADSISANIAEGYGRYYVRDNIKFCYYARGSIMECKDWLRKCAFRQLIDTGESERLLKNLSTLHARLNGYIKRLRKNLQSGVLNNSK</sequence>
<dbReference type="Proteomes" id="UP001501725">
    <property type="component" value="Unassembled WGS sequence"/>
</dbReference>
<dbReference type="PANTHER" id="PTHR38471">
    <property type="entry name" value="FOUR HELIX BUNDLE PROTEIN"/>
    <property type="match status" value="1"/>
</dbReference>
<dbReference type="EMBL" id="BAABGY010000008">
    <property type="protein sequence ID" value="GAA4333883.1"/>
    <property type="molecule type" value="Genomic_DNA"/>
</dbReference>
<evidence type="ECO:0000313" key="2">
    <source>
        <dbReference type="Proteomes" id="UP001501725"/>
    </source>
</evidence>
<name>A0ABP8H3Y0_9BACT</name>
<dbReference type="RefSeq" id="WP_345256326.1">
    <property type="nucleotide sequence ID" value="NZ_BAABGY010000008.1"/>
</dbReference>
<protein>
    <submittedName>
        <fullName evidence="1">Four helix bundle protein</fullName>
    </submittedName>
</protein>
<dbReference type="PANTHER" id="PTHR38471:SF2">
    <property type="entry name" value="FOUR HELIX BUNDLE PROTEIN"/>
    <property type="match status" value="1"/>
</dbReference>
<proteinExistence type="predicted"/>
<comment type="caution">
    <text evidence="1">The sequence shown here is derived from an EMBL/GenBank/DDBJ whole genome shotgun (WGS) entry which is preliminary data.</text>
</comment>
<dbReference type="InterPro" id="IPR012657">
    <property type="entry name" value="23S_rRNA-intervening_sequence"/>
</dbReference>
<dbReference type="Gene3D" id="1.20.1440.60">
    <property type="entry name" value="23S rRNA-intervening sequence"/>
    <property type="match status" value="1"/>
</dbReference>
<accession>A0ABP8H3Y0</accession>
<gene>
    <name evidence="1" type="ORF">GCM10023184_27410</name>
</gene>
<dbReference type="SUPFAM" id="SSF158446">
    <property type="entry name" value="IVS-encoded protein-like"/>
    <property type="match status" value="1"/>
</dbReference>
<dbReference type="NCBIfam" id="TIGR02436">
    <property type="entry name" value="four helix bundle protein"/>
    <property type="match status" value="1"/>
</dbReference>
<reference evidence="2" key="1">
    <citation type="journal article" date="2019" name="Int. J. Syst. Evol. Microbiol.">
        <title>The Global Catalogue of Microorganisms (GCM) 10K type strain sequencing project: providing services to taxonomists for standard genome sequencing and annotation.</title>
        <authorList>
            <consortium name="The Broad Institute Genomics Platform"/>
            <consortium name="The Broad Institute Genome Sequencing Center for Infectious Disease"/>
            <person name="Wu L."/>
            <person name="Ma J."/>
        </authorList>
    </citation>
    <scope>NUCLEOTIDE SEQUENCE [LARGE SCALE GENOMIC DNA]</scope>
    <source>
        <strain evidence="2">JCM 17919</strain>
    </source>
</reference>
<dbReference type="Pfam" id="PF05635">
    <property type="entry name" value="23S_rRNA_IVP"/>
    <property type="match status" value="1"/>
</dbReference>